<proteinExistence type="predicted"/>
<name>A0A368NYR5_AGRVI</name>
<dbReference type="Proteomes" id="UP000436911">
    <property type="component" value="Unassembled WGS sequence"/>
</dbReference>
<dbReference type="AlphaFoldDB" id="A0A368NYR5"/>
<sequence length="64" mass="6963">MIKMLSLPAILGISLGAAGFAAFSRKNKPWSALKRIGYFIVVSIGILLVMLALNFGLYYSNRVS</sequence>
<evidence type="ECO:0000256" key="1">
    <source>
        <dbReference type="SAM" id="Phobius"/>
    </source>
</evidence>
<gene>
    <name evidence="2" type="ORF">DXT89_23675</name>
</gene>
<reference evidence="2 3" key="1">
    <citation type="submission" date="2018-08" db="EMBL/GenBank/DDBJ databases">
        <title>Genome sequencing of Agrobacterium vitis strain ICMP 10754.</title>
        <authorList>
            <person name="Visnovsky S.B."/>
            <person name="Pitman A.R."/>
        </authorList>
    </citation>
    <scope>NUCLEOTIDE SEQUENCE [LARGE SCALE GENOMIC DNA]</scope>
    <source>
        <strain evidence="2 3">ICMP 10754</strain>
    </source>
</reference>
<keyword evidence="1" id="KW-0812">Transmembrane</keyword>
<protein>
    <submittedName>
        <fullName evidence="2">Uncharacterized protein</fullName>
    </submittedName>
</protein>
<keyword evidence="1" id="KW-0472">Membrane</keyword>
<feature type="transmembrane region" description="Helical" evidence="1">
    <location>
        <begin position="37"/>
        <end position="59"/>
    </location>
</feature>
<accession>A0A368NYR5</accession>
<comment type="caution">
    <text evidence="2">The sequence shown here is derived from an EMBL/GenBank/DDBJ whole genome shotgun (WGS) entry which is preliminary data.</text>
</comment>
<evidence type="ECO:0000313" key="3">
    <source>
        <dbReference type="Proteomes" id="UP000436911"/>
    </source>
</evidence>
<dbReference type="RefSeq" id="WP_060719517.1">
    <property type="nucleotide sequence ID" value="NZ_CP146244.1"/>
</dbReference>
<keyword evidence="1" id="KW-1133">Transmembrane helix</keyword>
<evidence type="ECO:0000313" key="2">
    <source>
        <dbReference type="EMBL" id="KAA3521112.1"/>
    </source>
</evidence>
<organism evidence="2 3">
    <name type="scientific">Agrobacterium vitis</name>
    <name type="common">Rhizobium vitis</name>
    <dbReference type="NCBI Taxonomy" id="373"/>
    <lineage>
        <taxon>Bacteria</taxon>
        <taxon>Pseudomonadati</taxon>
        <taxon>Pseudomonadota</taxon>
        <taxon>Alphaproteobacteria</taxon>
        <taxon>Hyphomicrobiales</taxon>
        <taxon>Rhizobiaceae</taxon>
        <taxon>Rhizobium/Agrobacterium group</taxon>
        <taxon>Agrobacterium</taxon>
    </lineage>
</organism>
<dbReference type="EMBL" id="QUSG01000022">
    <property type="protein sequence ID" value="KAA3521112.1"/>
    <property type="molecule type" value="Genomic_DNA"/>
</dbReference>